<reference evidence="1 2" key="1">
    <citation type="journal article" date="2016" name="Sci. Rep.">
        <title>Draft genome sequencing and secretome analysis of fungal phytopathogen Ascochyta rabiei provides insight into the necrotrophic effector repertoire.</title>
        <authorList>
            <person name="Verma S."/>
            <person name="Gazara R.K."/>
            <person name="Nizam S."/>
            <person name="Parween S."/>
            <person name="Chattopadhyay D."/>
            <person name="Verma P.K."/>
        </authorList>
    </citation>
    <scope>NUCLEOTIDE SEQUENCE [LARGE SCALE GENOMIC DNA]</scope>
    <source>
        <strain evidence="1 2">ArDII</strain>
    </source>
</reference>
<dbReference type="EMBL" id="JYNV01000286">
    <property type="protein sequence ID" value="KZM20073.1"/>
    <property type="molecule type" value="Genomic_DNA"/>
</dbReference>
<comment type="caution">
    <text evidence="1">The sequence shown here is derived from an EMBL/GenBank/DDBJ whole genome shotgun (WGS) entry which is preliminary data.</text>
</comment>
<dbReference type="Proteomes" id="UP000076837">
    <property type="component" value="Unassembled WGS sequence"/>
</dbReference>
<accession>A0A162YIX9</accession>
<sequence length="92" mass="10228">MIEEASPKLLHLGRANAHLTEPIVPILLRSAIDLACMEPFEEETVFSTSYTLLLRAVVDTVYLAGPRQVSTRTSGKYHDQRIWILASGCSPM</sequence>
<proteinExistence type="predicted"/>
<evidence type="ECO:0000313" key="2">
    <source>
        <dbReference type="Proteomes" id="UP000076837"/>
    </source>
</evidence>
<dbReference type="AlphaFoldDB" id="A0A162YIX9"/>
<evidence type="ECO:0000313" key="1">
    <source>
        <dbReference type="EMBL" id="KZM20073.1"/>
    </source>
</evidence>
<name>A0A162YIX9_DIDRA</name>
<keyword evidence="2" id="KW-1185">Reference proteome</keyword>
<protein>
    <submittedName>
        <fullName evidence="1">Uncharacterized protein</fullName>
    </submittedName>
</protein>
<gene>
    <name evidence="1" type="ORF">ST47_g8761</name>
</gene>
<organism evidence="1 2">
    <name type="scientific">Didymella rabiei</name>
    <name type="common">Chickpea ascochyta blight fungus</name>
    <name type="synonym">Mycosphaerella rabiei</name>
    <dbReference type="NCBI Taxonomy" id="5454"/>
    <lineage>
        <taxon>Eukaryota</taxon>
        <taxon>Fungi</taxon>
        <taxon>Dikarya</taxon>
        <taxon>Ascomycota</taxon>
        <taxon>Pezizomycotina</taxon>
        <taxon>Dothideomycetes</taxon>
        <taxon>Pleosporomycetidae</taxon>
        <taxon>Pleosporales</taxon>
        <taxon>Pleosporineae</taxon>
        <taxon>Didymellaceae</taxon>
        <taxon>Ascochyta</taxon>
    </lineage>
</organism>